<evidence type="ECO:0000259" key="1">
    <source>
        <dbReference type="PROSITE" id="PS50112"/>
    </source>
</evidence>
<dbReference type="AlphaFoldDB" id="A0A0B5D6R0"/>
<dbReference type="OrthoDB" id="3687827at2"/>
<dbReference type="InterPro" id="IPR000014">
    <property type="entry name" value="PAS"/>
</dbReference>
<dbReference type="InterPro" id="IPR013656">
    <property type="entry name" value="PAS_4"/>
</dbReference>
<keyword evidence="4" id="KW-1185">Reference proteome</keyword>
<protein>
    <submittedName>
        <fullName evidence="3">PAS/PAC domain-containing protein</fullName>
    </submittedName>
</protein>
<gene>
    <name evidence="3" type="ORF">B842_00835</name>
</gene>
<evidence type="ECO:0000313" key="3">
    <source>
        <dbReference type="EMBL" id="AJE32023.1"/>
    </source>
</evidence>
<dbReference type="STRING" id="1223515.B842_00835"/>
<dbReference type="RefSeq" id="WP_040084660.1">
    <property type="nucleotide sequence ID" value="NZ_BCSU01000008.1"/>
</dbReference>
<dbReference type="PROSITE" id="PS50112">
    <property type="entry name" value="PAS"/>
    <property type="match status" value="1"/>
</dbReference>
<dbReference type="InterPro" id="IPR000700">
    <property type="entry name" value="PAS-assoc_C"/>
</dbReference>
<dbReference type="Pfam" id="PF08448">
    <property type="entry name" value="PAS_4"/>
    <property type="match status" value="1"/>
</dbReference>
<dbReference type="Proteomes" id="UP000031524">
    <property type="component" value="Chromosome"/>
</dbReference>
<feature type="domain" description="PAS" evidence="1">
    <location>
        <begin position="3"/>
        <end position="73"/>
    </location>
</feature>
<name>A0A0B5D6R0_9CORY</name>
<sequence>MNLDKIATRIVADTLDAVIYCDRSGTIRLWNAGAERIFGWTAEEAVGQNLDIIIPEKHRKVHWAGWERVMETGETKYGADPLAVPGLHKDGSTMSLEFSILLLADDTGYIEGIAAILRDVSRRWKREKELRARVRELEAQKP</sequence>
<dbReference type="Gene3D" id="3.30.450.20">
    <property type="entry name" value="PAS domain"/>
    <property type="match status" value="1"/>
</dbReference>
<dbReference type="CDD" id="cd00130">
    <property type="entry name" value="PAS"/>
    <property type="match status" value="1"/>
</dbReference>
<reference evidence="3 4" key="1">
    <citation type="submission" date="2013-04" db="EMBL/GenBank/DDBJ databases">
        <title>Complete genome sequence of Corynebacterium humireducens DSM 45392(T), isolated from a wastewater-fed microbial fuel cell.</title>
        <authorList>
            <person name="Ruckert C."/>
            <person name="Albersmeier A."/>
            <person name="Kalinowski J."/>
        </authorList>
    </citation>
    <scope>NUCLEOTIDE SEQUENCE [LARGE SCALE GENOMIC DNA]</scope>
    <source>
        <strain evidence="4">MFC-5</strain>
    </source>
</reference>
<dbReference type="KEGG" id="chm:B842_00835"/>
<dbReference type="HOGENOM" id="CLU_144643_0_0_11"/>
<proteinExistence type="predicted"/>
<dbReference type="InterPro" id="IPR035965">
    <property type="entry name" value="PAS-like_dom_sf"/>
</dbReference>
<dbReference type="EMBL" id="CP005286">
    <property type="protein sequence ID" value="AJE32023.1"/>
    <property type="molecule type" value="Genomic_DNA"/>
</dbReference>
<evidence type="ECO:0000259" key="2">
    <source>
        <dbReference type="PROSITE" id="PS50113"/>
    </source>
</evidence>
<dbReference type="SMART" id="SM00091">
    <property type="entry name" value="PAS"/>
    <property type="match status" value="1"/>
</dbReference>
<dbReference type="NCBIfam" id="TIGR00229">
    <property type="entry name" value="sensory_box"/>
    <property type="match status" value="1"/>
</dbReference>
<dbReference type="SUPFAM" id="SSF55785">
    <property type="entry name" value="PYP-like sensor domain (PAS domain)"/>
    <property type="match status" value="1"/>
</dbReference>
<evidence type="ECO:0000313" key="4">
    <source>
        <dbReference type="Proteomes" id="UP000031524"/>
    </source>
</evidence>
<feature type="domain" description="PAC" evidence="2">
    <location>
        <begin position="80"/>
        <end position="132"/>
    </location>
</feature>
<dbReference type="PROSITE" id="PS50113">
    <property type="entry name" value="PAC"/>
    <property type="match status" value="1"/>
</dbReference>
<organism evidence="3 4">
    <name type="scientific">Corynebacterium humireducens NBRC 106098 = DSM 45392</name>
    <dbReference type="NCBI Taxonomy" id="1223515"/>
    <lineage>
        <taxon>Bacteria</taxon>
        <taxon>Bacillati</taxon>
        <taxon>Actinomycetota</taxon>
        <taxon>Actinomycetes</taxon>
        <taxon>Mycobacteriales</taxon>
        <taxon>Corynebacteriaceae</taxon>
        <taxon>Corynebacterium</taxon>
    </lineage>
</organism>
<accession>A0A0B5D6R0</accession>